<dbReference type="AlphaFoldDB" id="A0AAD8Y8M9"/>
<feature type="transmembrane region" description="Helical" evidence="1">
    <location>
        <begin position="97"/>
        <end position="116"/>
    </location>
</feature>
<evidence type="ECO:0008006" key="4">
    <source>
        <dbReference type="Google" id="ProtNLM"/>
    </source>
</evidence>
<keyword evidence="1" id="KW-0472">Membrane</keyword>
<feature type="transmembrane region" description="Helical" evidence="1">
    <location>
        <begin position="122"/>
        <end position="140"/>
    </location>
</feature>
<proteinExistence type="predicted"/>
<organism evidence="2 3">
    <name type="scientific">Skeletonema marinoi</name>
    <dbReference type="NCBI Taxonomy" id="267567"/>
    <lineage>
        <taxon>Eukaryota</taxon>
        <taxon>Sar</taxon>
        <taxon>Stramenopiles</taxon>
        <taxon>Ochrophyta</taxon>
        <taxon>Bacillariophyta</taxon>
        <taxon>Coscinodiscophyceae</taxon>
        <taxon>Thalassiosirophycidae</taxon>
        <taxon>Thalassiosirales</taxon>
        <taxon>Skeletonemataceae</taxon>
        <taxon>Skeletonema</taxon>
        <taxon>Skeletonema marinoi-dohrnii complex</taxon>
    </lineage>
</organism>
<gene>
    <name evidence="2" type="ORF">QTG54_008286</name>
</gene>
<keyword evidence="3" id="KW-1185">Reference proteome</keyword>
<dbReference type="EMBL" id="JATAAI010000014">
    <property type="protein sequence ID" value="KAK1741034.1"/>
    <property type="molecule type" value="Genomic_DNA"/>
</dbReference>
<accession>A0AAD8Y8M9</accession>
<evidence type="ECO:0000256" key="1">
    <source>
        <dbReference type="SAM" id="Phobius"/>
    </source>
</evidence>
<dbReference type="Proteomes" id="UP001224775">
    <property type="component" value="Unassembled WGS sequence"/>
</dbReference>
<reference evidence="2" key="1">
    <citation type="submission" date="2023-06" db="EMBL/GenBank/DDBJ databases">
        <title>Survivors Of The Sea: Transcriptome response of Skeletonema marinoi to long-term dormancy.</title>
        <authorList>
            <person name="Pinder M.I.M."/>
            <person name="Kourtchenko O."/>
            <person name="Robertson E.K."/>
            <person name="Larsson T."/>
            <person name="Maumus F."/>
            <person name="Osuna-Cruz C.M."/>
            <person name="Vancaester E."/>
            <person name="Stenow R."/>
            <person name="Vandepoele K."/>
            <person name="Ploug H."/>
            <person name="Bruchert V."/>
            <person name="Godhe A."/>
            <person name="Topel M."/>
        </authorList>
    </citation>
    <scope>NUCLEOTIDE SEQUENCE</scope>
    <source>
        <strain evidence="2">R05AC</strain>
    </source>
</reference>
<protein>
    <recommendedName>
        <fullName evidence="4">G-protein coupled receptors family 3 profile domain-containing protein</fullName>
    </recommendedName>
</protein>
<evidence type="ECO:0000313" key="2">
    <source>
        <dbReference type="EMBL" id="KAK1741034.1"/>
    </source>
</evidence>
<feature type="transmembrane region" description="Helical" evidence="1">
    <location>
        <begin position="51"/>
        <end position="76"/>
    </location>
</feature>
<keyword evidence="1" id="KW-0812">Transmembrane</keyword>
<comment type="caution">
    <text evidence="2">The sequence shown here is derived from an EMBL/GenBank/DDBJ whole genome shotgun (WGS) entry which is preliminary data.</text>
</comment>
<sequence length="251" mass="27434">MRITVTFADSIRVAMMLLVPQLVLQVINLSVPNVRMQSIELTEGFHVCESGAGVIILIVGIVLAAIPFFVALLINISSEGIPDRFRELKDILKSTSTSFCVLIITLPTAGMIRMMVPAAHAYLLSASVLSFVLPLSYNIAQTRANVIKSTGIAKGSARSVVKKRKKVTRPVSSSSSSHEEEDNLLILEAAEEAVTMGKMFDAMGSKSKAVDINEDILTLFKVEDDFSWEVGFTLSEVIHWDPSHLRLSSQL</sequence>
<feature type="transmembrane region" description="Helical" evidence="1">
    <location>
        <begin position="12"/>
        <end position="31"/>
    </location>
</feature>
<evidence type="ECO:0000313" key="3">
    <source>
        <dbReference type="Proteomes" id="UP001224775"/>
    </source>
</evidence>
<keyword evidence="1" id="KW-1133">Transmembrane helix</keyword>
<name>A0AAD8Y8M9_9STRA</name>